<dbReference type="EMBL" id="LR797195">
    <property type="protein sequence ID" value="CAB4193557.1"/>
    <property type="molecule type" value="Genomic_DNA"/>
</dbReference>
<name>A0A6J5RH14_9CAUD</name>
<gene>
    <name evidence="2" type="ORF">UFOVP1247_99</name>
    <name evidence="1" type="ORF">UFOVP970_139</name>
</gene>
<proteinExistence type="predicted"/>
<accession>A0A6J5RH14</accession>
<evidence type="ECO:0000313" key="1">
    <source>
        <dbReference type="EMBL" id="CAB4175254.1"/>
    </source>
</evidence>
<organism evidence="2">
    <name type="scientific">uncultured Caudovirales phage</name>
    <dbReference type="NCBI Taxonomy" id="2100421"/>
    <lineage>
        <taxon>Viruses</taxon>
        <taxon>Duplodnaviria</taxon>
        <taxon>Heunggongvirae</taxon>
        <taxon>Uroviricota</taxon>
        <taxon>Caudoviricetes</taxon>
        <taxon>Peduoviridae</taxon>
        <taxon>Maltschvirus</taxon>
        <taxon>Maltschvirus maltsch</taxon>
    </lineage>
</organism>
<sequence>MNLDQITEVHAHSNGIIEIGSVTIWIGDKEWIFDIEEHAVKGNHEFKVFLARWQDSIGLDLDLDEDQVIDADFIEFIWQEYQRLSRN</sequence>
<dbReference type="EMBL" id="LR796916">
    <property type="protein sequence ID" value="CAB4175254.1"/>
    <property type="molecule type" value="Genomic_DNA"/>
</dbReference>
<reference evidence="2" key="1">
    <citation type="submission" date="2020-05" db="EMBL/GenBank/DDBJ databases">
        <authorList>
            <person name="Chiriac C."/>
            <person name="Salcher M."/>
            <person name="Ghai R."/>
            <person name="Kavagutti S V."/>
        </authorList>
    </citation>
    <scope>NUCLEOTIDE SEQUENCE</scope>
</reference>
<evidence type="ECO:0000313" key="2">
    <source>
        <dbReference type="EMBL" id="CAB4193557.1"/>
    </source>
</evidence>
<protein>
    <submittedName>
        <fullName evidence="2">Uncharacterized protein</fullName>
    </submittedName>
</protein>